<evidence type="ECO:0008006" key="4">
    <source>
        <dbReference type="Google" id="ProtNLM"/>
    </source>
</evidence>
<dbReference type="HOGENOM" id="CLU_1564861_0_0_1"/>
<keyword evidence="1" id="KW-1133">Transmembrane helix</keyword>
<dbReference type="InterPro" id="IPR040350">
    <property type="entry name" value="TMEM272"/>
</dbReference>
<feature type="transmembrane region" description="Helical" evidence="1">
    <location>
        <begin position="128"/>
        <end position="145"/>
    </location>
</feature>
<dbReference type="AlphaFoldDB" id="T1J3Z6"/>
<protein>
    <recommendedName>
        <fullName evidence="4">G-protein coupled receptors family 1 profile domain-containing protein</fullName>
    </recommendedName>
</protein>
<feature type="transmembrane region" description="Helical" evidence="1">
    <location>
        <begin position="89"/>
        <end position="108"/>
    </location>
</feature>
<name>T1J3Z6_STRMM</name>
<feature type="transmembrane region" description="Helical" evidence="1">
    <location>
        <begin position="55"/>
        <end position="77"/>
    </location>
</feature>
<keyword evidence="1" id="KW-0472">Membrane</keyword>
<dbReference type="Proteomes" id="UP000014500">
    <property type="component" value="Unassembled WGS sequence"/>
</dbReference>
<accession>T1J3Z6</accession>
<reference evidence="2" key="2">
    <citation type="submission" date="2015-02" db="UniProtKB">
        <authorList>
            <consortium name="EnsemblMetazoa"/>
        </authorList>
    </citation>
    <scope>IDENTIFICATION</scope>
</reference>
<dbReference type="EMBL" id="JH431832">
    <property type="status" value="NOT_ANNOTATED_CDS"/>
    <property type="molecule type" value="Genomic_DNA"/>
</dbReference>
<dbReference type="PANTHER" id="PTHR33444">
    <property type="entry name" value="SI:DKEY-19B23.12-RELATED"/>
    <property type="match status" value="1"/>
</dbReference>
<evidence type="ECO:0000313" key="3">
    <source>
        <dbReference type="Proteomes" id="UP000014500"/>
    </source>
</evidence>
<evidence type="ECO:0000256" key="1">
    <source>
        <dbReference type="SAM" id="Phobius"/>
    </source>
</evidence>
<dbReference type="EnsemblMetazoa" id="SMAR008322-RA">
    <property type="protein sequence ID" value="SMAR008322-PA"/>
    <property type="gene ID" value="SMAR008322"/>
</dbReference>
<feature type="transmembrane region" description="Helical" evidence="1">
    <location>
        <begin position="7"/>
        <end position="35"/>
    </location>
</feature>
<sequence length="171" mass="19917">MADERHLIKFVCVIITSLVILSMCISLVGIPVILIATGYQNLHNCPAEPLLPIHFIVAAFIFCLNLPTLYKLCFLGLDHYRPSSTERIFCWIAFMWFVTGCALVYTISTPDYFDKYSEKFCNKYVYEGSVLLILSIWAAISMWIFRKIFQEFFFHANFSRLDCQVNFKNYT</sequence>
<dbReference type="PhylomeDB" id="T1J3Z6"/>
<reference evidence="3" key="1">
    <citation type="submission" date="2011-05" db="EMBL/GenBank/DDBJ databases">
        <authorList>
            <person name="Richards S.R."/>
            <person name="Qu J."/>
            <person name="Jiang H."/>
            <person name="Jhangiani S.N."/>
            <person name="Agravi P."/>
            <person name="Goodspeed R."/>
            <person name="Gross S."/>
            <person name="Mandapat C."/>
            <person name="Jackson L."/>
            <person name="Mathew T."/>
            <person name="Pu L."/>
            <person name="Thornton R."/>
            <person name="Saada N."/>
            <person name="Wilczek-Boney K.B."/>
            <person name="Lee S."/>
            <person name="Kovar C."/>
            <person name="Wu Y."/>
            <person name="Scherer S.E."/>
            <person name="Worley K.C."/>
            <person name="Muzny D.M."/>
            <person name="Gibbs R."/>
        </authorList>
    </citation>
    <scope>NUCLEOTIDE SEQUENCE</scope>
    <source>
        <strain evidence="3">Brora</strain>
    </source>
</reference>
<keyword evidence="3" id="KW-1185">Reference proteome</keyword>
<proteinExistence type="predicted"/>
<dbReference type="PANTHER" id="PTHR33444:SF2">
    <property type="entry name" value="MARVEL DOMAIN-CONTAINING PROTEIN"/>
    <property type="match status" value="1"/>
</dbReference>
<organism evidence="2 3">
    <name type="scientific">Strigamia maritima</name>
    <name type="common">European centipede</name>
    <name type="synonym">Geophilus maritimus</name>
    <dbReference type="NCBI Taxonomy" id="126957"/>
    <lineage>
        <taxon>Eukaryota</taxon>
        <taxon>Metazoa</taxon>
        <taxon>Ecdysozoa</taxon>
        <taxon>Arthropoda</taxon>
        <taxon>Myriapoda</taxon>
        <taxon>Chilopoda</taxon>
        <taxon>Pleurostigmophora</taxon>
        <taxon>Geophilomorpha</taxon>
        <taxon>Linotaeniidae</taxon>
        <taxon>Strigamia</taxon>
    </lineage>
</organism>
<evidence type="ECO:0000313" key="2">
    <source>
        <dbReference type="EnsemblMetazoa" id="SMAR008322-PA"/>
    </source>
</evidence>
<keyword evidence="1" id="KW-0812">Transmembrane</keyword>